<dbReference type="EMBL" id="LT629701">
    <property type="protein sequence ID" value="SDN05828.1"/>
    <property type="molecule type" value="Genomic_DNA"/>
</dbReference>
<proteinExistence type="predicted"/>
<protein>
    <recommendedName>
        <fullName evidence="3">Flp pilus-assembly TadE/G-like</fullName>
    </recommendedName>
</protein>
<dbReference type="STRING" id="211114.SAMN04489726_4686"/>
<accession>A0A1G9Y9T0</accession>
<evidence type="ECO:0000313" key="1">
    <source>
        <dbReference type="EMBL" id="SDN05828.1"/>
    </source>
</evidence>
<dbReference type="AlphaFoldDB" id="A0A1G9Y9T0"/>
<gene>
    <name evidence="1" type="ORF">SAMN04489726_4686</name>
</gene>
<sequence length="127" mass="13049">MTAFLVVLTTTILAAAGLVLDGGHALAAKIDALGLAREAARTGAQELDLDHLRSTGTVRLSPRASAAAAREFLREASRTGTASATSTTVTVIVTITRPTQLLRLLGITELTVTATATAQPRTPSSTP</sequence>
<dbReference type="OrthoDB" id="3638637at2"/>
<name>A0A1G9Y9T0_ALLAB</name>
<dbReference type="Proteomes" id="UP000183376">
    <property type="component" value="Chromosome I"/>
</dbReference>
<evidence type="ECO:0008006" key="3">
    <source>
        <dbReference type="Google" id="ProtNLM"/>
    </source>
</evidence>
<organism evidence="1 2">
    <name type="scientific">Allokutzneria albata</name>
    <name type="common">Kibdelosporangium albatum</name>
    <dbReference type="NCBI Taxonomy" id="211114"/>
    <lineage>
        <taxon>Bacteria</taxon>
        <taxon>Bacillati</taxon>
        <taxon>Actinomycetota</taxon>
        <taxon>Actinomycetes</taxon>
        <taxon>Pseudonocardiales</taxon>
        <taxon>Pseudonocardiaceae</taxon>
        <taxon>Allokutzneria</taxon>
    </lineage>
</organism>
<evidence type="ECO:0000313" key="2">
    <source>
        <dbReference type="Proteomes" id="UP000183376"/>
    </source>
</evidence>
<keyword evidence="2" id="KW-1185">Reference proteome</keyword>
<reference evidence="1 2" key="1">
    <citation type="submission" date="2016-10" db="EMBL/GenBank/DDBJ databases">
        <authorList>
            <person name="de Groot N.N."/>
        </authorList>
    </citation>
    <scope>NUCLEOTIDE SEQUENCE [LARGE SCALE GENOMIC DNA]</scope>
    <source>
        <strain evidence="1 2">DSM 44149</strain>
    </source>
</reference>
<dbReference type="RefSeq" id="WP_043813603.1">
    <property type="nucleotide sequence ID" value="NZ_JOEF01000030.1"/>
</dbReference>
<dbReference type="eggNOG" id="ENOG5032ZM5">
    <property type="taxonomic scope" value="Bacteria"/>
</dbReference>